<evidence type="ECO:0000313" key="4">
    <source>
        <dbReference type="EMBL" id="OUS42590.1"/>
    </source>
</evidence>
<evidence type="ECO:0000259" key="3">
    <source>
        <dbReference type="SMART" id="SM01204"/>
    </source>
</evidence>
<dbReference type="RefSeq" id="XP_003074425.2">
    <property type="nucleotide sequence ID" value="XM_003074378.2"/>
</dbReference>
<feature type="domain" description="FIST" evidence="2">
    <location>
        <begin position="77"/>
        <end position="269"/>
    </location>
</feature>
<organism evidence="4">
    <name type="scientific">Ostreococcus tauri</name>
    <name type="common">Marine green alga</name>
    <dbReference type="NCBI Taxonomy" id="70448"/>
    <lineage>
        <taxon>Eukaryota</taxon>
        <taxon>Viridiplantae</taxon>
        <taxon>Chlorophyta</taxon>
        <taxon>Mamiellophyceae</taxon>
        <taxon>Mamiellales</taxon>
        <taxon>Bathycoccaceae</taxon>
        <taxon>Ostreococcus</taxon>
    </lineage>
</organism>
<dbReference type="OMA" id="WAKEHAN"/>
<dbReference type="Pfam" id="PF08495">
    <property type="entry name" value="FIST"/>
    <property type="match status" value="1"/>
</dbReference>
<dbReference type="Proteomes" id="UP000195557">
    <property type="component" value="Unassembled WGS sequence"/>
</dbReference>
<dbReference type="EMBL" id="KZ155838">
    <property type="protein sequence ID" value="OUS42590.1"/>
    <property type="molecule type" value="Genomic_DNA"/>
</dbReference>
<dbReference type="PANTHER" id="PTHR14939">
    <property type="entry name" value="F-BOX ONLY PROTEIN 22"/>
    <property type="match status" value="1"/>
</dbReference>
<dbReference type="SMART" id="SM01204">
    <property type="entry name" value="FIST_C"/>
    <property type="match status" value="1"/>
</dbReference>
<feature type="region of interest" description="Disordered" evidence="1">
    <location>
        <begin position="1"/>
        <end position="37"/>
    </location>
</feature>
<dbReference type="AlphaFoldDB" id="A0A1Y5HZE9"/>
<dbReference type="KEGG" id="ota:OT_ostta01g03730"/>
<evidence type="ECO:0000259" key="2">
    <source>
        <dbReference type="SMART" id="SM00897"/>
    </source>
</evidence>
<feature type="domain" description="FIST C-domain" evidence="3">
    <location>
        <begin position="270"/>
        <end position="406"/>
    </location>
</feature>
<feature type="compositionally biased region" description="Basic and acidic residues" evidence="1">
    <location>
        <begin position="16"/>
        <end position="37"/>
    </location>
</feature>
<accession>A0A1Y5HZE9</accession>
<gene>
    <name evidence="4" type="ORF">BE221DRAFT_201436</name>
</gene>
<reference evidence="4" key="1">
    <citation type="submission" date="2017-04" db="EMBL/GenBank/DDBJ databases">
        <title>Population genomics of picophytoplankton unveils novel chromosome hypervariability.</title>
        <authorList>
            <consortium name="DOE Joint Genome Institute"/>
            <person name="Blanc-Mathieu R."/>
            <person name="Krasovec M."/>
            <person name="Hebrard M."/>
            <person name="Yau S."/>
            <person name="Desgranges E."/>
            <person name="Martin J."/>
            <person name="Schackwitz W."/>
            <person name="Kuo A."/>
            <person name="Salin G."/>
            <person name="Donnadieu C."/>
            <person name="Desdevises Y."/>
            <person name="Sanchez-Ferandin S."/>
            <person name="Moreau H."/>
            <person name="Rivals E."/>
            <person name="Grigoriev I.V."/>
            <person name="Grimsley N."/>
            <person name="Eyre-Walker A."/>
            <person name="Piganeau G."/>
        </authorList>
    </citation>
    <scope>NUCLEOTIDE SEQUENCE [LARGE SCALE GENOMIC DNA]</scope>
    <source>
        <strain evidence="4">RCC 1115</strain>
    </source>
</reference>
<feature type="compositionally biased region" description="Polar residues" evidence="1">
    <location>
        <begin position="1"/>
        <end position="13"/>
    </location>
</feature>
<proteinExistence type="predicted"/>
<evidence type="ECO:0000256" key="1">
    <source>
        <dbReference type="SAM" id="MobiDB-lite"/>
    </source>
</evidence>
<dbReference type="InterPro" id="IPR013702">
    <property type="entry name" value="FIST_domain_N"/>
</dbReference>
<dbReference type="eggNOG" id="ENOG502SE71">
    <property type="taxonomic scope" value="Eukaryota"/>
</dbReference>
<dbReference type="PANTHER" id="PTHR14939:SF5">
    <property type="entry name" value="F-BOX ONLY PROTEIN 22"/>
    <property type="match status" value="1"/>
</dbReference>
<dbReference type="GO" id="GO:0032436">
    <property type="term" value="P:positive regulation of proteasomal ubiquitin-dependent protein catabolic process"/>
    <property type="evidence" value="ECO:0007669"/>
    <property type="project" value="TreeGrafter"/>
</dbReference>
<protein>
    <submittedName>
        <fullName evidence="4">FIST N domain-domain-containing protein</fullName>
    </submittedName>
</protein>
<name>A0A1Y5HZE9_OSTTA</name>
<dbReference type="GO" id="GO:0000209">
    <property type="term" value="P:protein polyubiquitination"/>
    <property type="evidence" value="ECO:0007669"/>
    <property type="project" value="TreeGrafter"/>
</dbReference>
<dbReference type="InterPro" id="IPR019494">
    <property type="entry name" value="FIST_C"/>
</dbReference>
<dbReference type="OrthoDB" id="532617at2759"/>
<sequence>MPWSRAVSSTGTRLVSGERSERRGDDDDAVTRAKGDGTTRASTSYAFATAMSRETELERALGECARAVRDALGAERRATWAQLYVSGDAYDEKTLEGAGKRVRELLGGDVALVGAVVRASVGGEGVTGEGVTLTAASMPGTKTWTFRAKTSSLPALDGDGSWLELGRSVMSGDTVAVTAFADASFENVDQLLERLHTAMPNSVTVGGVVDEGSVMFLNDDIVRREAVALLVQGDFEMNAHVLHGAKPIGPVMNLTNARDGLVLELDDTPAHPLLLETLEQLPARAKSLPVMLGLGSNDAKGGPYVCRDILAVGDTGGVELAHSKWNLREGMPVQLHIRDSSWASEEASRAIEKCVSSTGLNDGAAGVGATMFSCGNGNLMHASNFRERAPGTALGGAYLRSEIAPLAQGRASSVLSHTSAIGIYRKRD</sequence>
<dbReference type="SMART" id="SM00897">
    <property type="entry name" value="FIST"/>
    <property type="match status" value="1"/>
</dbReference>